<dbReference type="Proteomes" id="UP000596742">
    <property type="component" value="Unassembled WGS sequence"/>
</dbReference>
<accession>A0A8B6CV58</accession>
<gene>
    <name evidence="2" type="ORF">MGAL_10B041156</name>
</gene>
<name>A0A8B6CV58_MYTGA</name>
<comment type="caution">
    <text evidence="2">The sequence shown here is derived from an EMBL/GenBank/DDBJ whole genome shotgun (WGS) entry which is preliminary data.</text>
</comment>
<keyword evidence="3" id="KW-1185">Reference proteome</keyword>
<evidence type="ECO:0000256" key="1">
    <source>
        <dbReference type="SAM" id="MobiDB-lite"/>
    </source>
</evidence>
<organism evidence="2 3">
    <name type="scientific">Mytilus galloprovincialis</name>
    <name type="common">Mediterranean mussel</name>
    <dbReference type="NCBI Taxonomy" id="29158"/>
    <lineage>
        <taxon>Eukaryota</taxon>
        <taxon>Metazoa</taxon>
        <taxon>Spiralia</taxon>
        <taxon>Lophotrochozoa</taxon>
        <taxon>Mollusca</taxon>
        <taxon>Bivalvia</taxon>
        <taxon>Autobranchia</taxon>
        <taxon>Pteriomorphia</taxon>
        <taxon>Mytilida</taxon>
        <taxon>Mytiloidea</taxon>
        <taxon>Mytilidae</taxon>
        <taxon>Mytilinae</taxon>
        <taxon>Mytilus</taxon>
    </lineage>
</organism>
<dbReference type="EMBL" id="UYJE01002482">
    <property type="protein sequence ID" value="VDI11070.1"/>
    <property type="molecule type" value="Genomic_DNA"/>
</dbReference>
<dbReference type="OrthoDB" id="6139727at2759"/>
<evidence type="ECO:0000313" key="2">
    <source>
        <dbReference type="EMBL" id="VDI11070.1"/>
    </source>
</evidence>
<evidence type="ECO:0000313" key="3">
    <source>
        <dbReference type="Proteomes" id="UP000596742"/>
    </source>
</evidence>
<sequence>MSATGSVRGFTEFDDLCRGHQGYSYNLAALFELCDHDELNQHRHAVSFLDALKRLKLKILDSFSDLQIQTTRKVTDYTIGKTFVKQKLGAIFNPMKPTTWSLGGGINGRWQFYKQNDFDGLIVLACIERDLIPQNIKECNKRAIQMDKKTIAMNQQNYALALEQALIQHFALIKPDERMRNQSFEIGNVSKETYKGGIVYVAYKLEPESSYSQKKKSINLANESWDTHLTTIEKDREVVETMAKFLSRTIVIYSLSCSNEIREKFVNNEDRVNGPPLLLAKEKLYDQSLKRGDVNVEVKVKPTILKRPAPPAVTHQPSPEKKPKKDETKKYLVFHNLMSWSIFLTGEYNSNDNVSCVPSPTTTPYPFNVTEP</sequence>
<feature type="compositionally biased region" description="Basic and acidic residues" evidence="1">
    <location>
        <begin position="318"/>
        <end position="327"/>
    </location>
</feature>
<proteinExistence type="predicted"/>
<dbReference type="AlphaFoldDB" id="A0A8B6CV58"/>
<feature type="region of interest" description="Disordered" evidence="1">
    <location>
        <begin position="305"/>
        <end position="327"/>
    </location>
</feature>
<protein>
    <submittedName>
        <fullName evidence="2">Uncharacterized protein</fullName>
    </submittedName>
</protein>
<reference evidence="2" key="1">
    <citation type="submission" date="2018-11" db="EMBL/GenBank/DDBJ databases">
        <authorList>
            <person name="Alioto T."/>
            <person name="Alioto T."/>
        </authorList>
    </citation>
    <scope>NUCLEOTIDE SEQUENCE</scope>
</reference>